<evidence type="ECO:0000256" key="5">
    <source>
        <dbReference type="ARBA" id="ARBA00048108"/>
    </source>
</evidence>
<dbReference type="PANTHER" id="PTHR12196">
    <property type="entry name" value="DOMAIN OF UNKNOWN FUNCTION 71 DUF71 -CONTAINING PROTEIN"/>
    <property type="match status" value="1"/>
</dbReference>
<dbReference type="CDD" id="cd01994">
    <property type="entry name" value="AANH_PF0828-like"/>
    <property type="match status" value="1"/>
</dbReference>
<dbReference type="EMBL" id="KV407454">
    <property type="protein sequence ID" value="KZF26700.1"/>
    <property type="molecule type" value="Genomic_DNA"/>
</dbReference>
<dbReference type="PANTHER" id="PTHR12196:SF2">
    <property type="entry name" value="DIPHTHINE--AMMONIA LIGASE"/>
    <property type="match status" value="1"/>
</dbReference>
<reference evidence="7 8" key="1">
    <citation type="journal article" date="2016" name="Fungal Biol.">
        <title>The genome of Xylona heveae provides a window into fungal endophytism.</title>
        <authorList>
            <person name="Gazis R."/>
            <person name="Kuo A."/>
            <person name="Riley R."/>
            <person name="LaButti K."/>
            <person name="Lipzen A."/>
            <person name="Lin J."/>
            <person name="Amirebrahimi M."/>
            <person name="Hesse C.N."/>
            <person name="Spatafora J.W."/>
            <person name="Henrissat B."/>
            <person name="Hainaut M."/>
            <person name="Grigoriev I.V."/>
            <person name="Hibbett D.S."/>
        </authorList>
    </citation>
    <scope>NUCLEOTIDE SEQUENCE [LARGE SCALE GENOMIC DNA]</scope>
    <source>
        <strain evidence="7 8">TC161</strain>
    </source>
</reference>
<dbReference type="Gene3D" id="3.40.50.620">
    <property type="entry name" value="HUPs"/>
    <property type="match status" value="1"/>
</dbReference>
<dbReference type="GeneID" id="28896770"/>
<organism evidence="7 8">
    <name type="scientific">Xylona heveae (strain CBS 132557 / TC161)</name>
    <dbReference type="NCBI Taxonomy" id="1328760"/>
    <lineage>
        <taxon>Eukaryota</taxon>
        <taxon>Fungi</taxon>
        <taxon>Dikarya</taxon>
        <taxon>Ascomycota</taxon>
        <taxon>Pezizomycotina</taxon>
        <taxon>Xylonomycetes</taxon>
        <taxon>Xylonales</taxon>
        <taxon>Xylonaceae</taxon>
        <taxon>Xylona</taxon>
    </lineage>
</organism>
<evidence type="ECO:0000256" key="2">
    <source>
        <dbReference type="ARBA" id="ARBA00018426"/>
    </source>
</evidence>
<evidence type="ECO:0000313" key="7">
    <source>
        <dbReference type="EMBL" id="KZF26700.1"/>
    </source>
</evidence>
<dbReference type="InterPro" id="IPR030662">
    <property type="entry name" value="DPH6/MJ0570"/>
</dbReference>
<proteinExistence type="predicted"/>
<evidence type="ECO:0000313" key="8">
    <source>
        <dbReference type="Proteomes" id="UP000076632"/>
    </source>
</evidence>
<dbReference type="FunFam" id="3.40.50.620:FF:000145">
    <property type="entry name" value="ATP-binding domain containing protein"/>
    <property type="match status" value="1"/>
</dbReference>
<evidence type="ECO:0000256" key="3">
    <source>
        <dbReference type="ARBA" id="ARBA00029814"/>
    </source>
</evidence>
<evidence type="ECO:0000256" key="1">
    <source>
        <dbReference type="ARBA" id="ARBA00012089"/>
    </source>
</evidence>
<keyword evidence="7" id="KW-0378">Hydrolase</keyword>
<comment type="catalytic activity">
    <reaction evidence="5">
        <text>diphthine-[translation elongation factor 2] + NH4(+) + ATP = diphthamide-[translation elongation factor 2] + AMP + diphosphate + H(+)</text>
        <dbReference type="Rhea" id="RHEA:19753"/>
        <dbReference type="Rhea" id="RHEA-COMP:10172"/>
        <dbReference type="Rhea" id="RHEA-COMP:10174"/>
        <dbReference type="ChEBI" id="CHEBI:15378"/>
        <dbReference type="ChEBI" id="CHEBI:16692"/>
        <dbReference type="ChEBI" id="CHEBI:28938"/>
        <dbReference type="ChEBI" id="CHEBI:30616"/>
        <dbReference type="ChEBI" id="CHEBI:33019"/>
        <dbReference type="ChEBI" id="CHEBI:82696"/>
        <dbReference type="ChEBI" id="CHEBI:456215"/>
        <dbReference type="EC" id="6.3.1.14"/>
    </reaction>
</comment>
<dbReference type="InterPro" id="IPR014729">
    <property type="entry name" value="Rossmann-like_a/b/a_fold"/>
</dbReference>
<dbReference type="CDD" id="cd06155">
    <property type="entry name" value="eu_AANH_C_1"/>
    <property type="match status" value="1"/>
</dbReference>
<dbReference type="OrthoDB" id="686384at2759"/>
<dbReference type="InterPro" id="IPR002761">
    <property type="entry name" value="Diphthami_syn_dom"/>
</dbReference>
<dbReference type="Gene3D" id="3.90.1490.10">
    <property type="entry name" value="putative n-type atp pyrophosphatase, domain 2"/>
    <property type="match status" value="1"/>
</dbReference>
<protein>
    <recommendedName>
        <fullName evidence="2">Diphthine--ammonia ligase</fullName>
        <ecNumber evidence="1">6.3.1.14</ecNumber>
    </recommendedName>
    <alternativeName>
        <fullName evidence="3">Diphthamide synthase</fullName>
    </alternativeName>
    <alternativeName>
        <fullName evidence="4">Diphthamide synthetase</fullName>
    </alternativeName>
</protein>
<dbReference type="Pfam" id="PF01042">
    <property type="entry name" value="Ribonuc_L-PSP"/>
    <property type="match status" value="1"/>
</dbReference>
<dbReference type="Gene3D" id="3.30.1330.40">
    <property type="entry name" value="RutC-like"/>
    <property type="match status" value="2"/>
</dbReference>
<dbReference type="InterPro" id="IPR035959">
    <property type="entry name" value="RutC-like_sf"/>
</dbReference>
<evidence type="ECO:0000256" key="4">
    <source>
        <dbReference type="ARBA" id="ARBA00031552"/>
    </source>
</evidence>
<dbReference type="AlphaFoldDB" id="A0A165JW71"/>
<feature type="domain" description="Diphthamide synthase" evidence="6">
    <location>
        <begin position="5"/>
        <end position="252"/>
    </location>
</feature>
<dbReference type="Proteomes" id="UP000076632">
    <property type="component" value="Unassembled WGS sequence"/>
</dbReference>
<dbReference type="RefSeq" id="XP_018192255.1">
    <property type="nucleotide sequence ID" value="XM_018331633.1"/>
</dbReference>
<dbReference type="InParanoid" id="A0A165JW71"/>
<dbReference type="GO" id="GO:0017183">
    <property type="term" value="P:protein histidyl modification to diphthamide"/>
    <property type="evidence" value="ECO:0007669"/>
    <property type="project" value="TreeGrafter"/>
</dbReference>
<name>A0A165JW71_XYLHT</name>
<dbReference type="STRING" id="1328760.A0A165JW71"/>
<sequence>MAGLKVIALISGGKDSLFSILHCLANGHEVVALANLYPAAKPDSHETIDDLDSYMYQTVGHAVIPLYEEALGIPLYRQEILGTAVNADKNYSFQDSTTKGQDETESLVPLLRRVMEAHPEANAVSTGAILSDYQRTRVESVSIRLGLTPLSYLWQYPYLPPNVQSSLLDDMEAVGQDARIIKVASGGMDESFLWENVASAKTKRRLARAMQRFGGNEGGAILGEGGEFETLAVDGPAPLWKKRISVDEAERLVVVGEGGSASVKIRNARMAEKPAGEIQENTTLESLRTPDLLDTEFSSLLESLRADHTLSVEAASADSQRVHVVPVSQVDTRQTLSKSNCFLSNLTCCDPSLSAGEQMSNISEHLRLELARIDRSPDDIVFSTILLRSMSEFAHVNQIYSKLFSKPNPPARVTVACGDILPSGAELMLSVVVHRDESLSRRGLHVQSRSYWAPANIGPYSQSIATPLNNLQNTSTPPSIVYVAGQIPLRPASMDLTVKGPENSEIPMDFNMQTTLSLQHLWRIGQTMGVNWWTNGVAYLAGLSDTDATKYQQRAIIAWNAWKHMHSRVENDDSGDSEDDQDIDVWDQTHGRLNDRSFAPQETVRTLPDMQRIKFEQENVDSCPPFLAVEVDELPRGSAIEWASLGVAQCNVSLTVTGSGSDYQCVLENGSSFALATVPLSSDGADMTVKTLRDLSAESSQAEKYVTHFTLYTSKPVPIPTGFSVQLIPCRSVWGRNGQRLAAGIVIRREPLF</sequence>
<keyword evidence="8" id="KW-1185">Reference proteome</keyword>
<dbReference type="FunCoup" id="A0A165JW71">
    <property type="interactions" value="101"/>
</dbReference>
<dbReference type="NCBIfam" id="TIGR00290">
    <property type="entry name" value="MJ0570_dom"/>
    <property type="match status" value="1"/>
</dbReference>
<dbReference type="CDD" id="cd06156">
    <property type="entry name" value="eu_AANH_C_2"/>
    <property type="match status" value="1"/>
</dbReference>
<dbReference type="SUPFAM" id="SSF52402">
    <property type="entry name" value="Adenine nucleotide alpha hydrolases-like"/>
    <property type="match status" value="1"/>
</dbReference>
<dbReference type="GO" id="GO:0016787">
    <property type="term" value="F:hydrolase activity"/>
    <property type="evidence" value="ECO:0007669"/>
    <property type="project" value="UniProtKB-KW"/>
</dbReference>
<dbReference type="InterPro" id="IPR006175">
    <property type="entry name" value="YjgF/YER057c/UK114"/>
</dbReference>
<evidence type="ECO:0000259" key="6">
    <source>
        <dbReference type="Pfam" id="PF01902"/>
    </source>
</evidence>
<dbReference type="OMA" id="HCRLAQS"/>
<dbReference type="Pfam" id="PF01902">
    <property type="entry name" value="Diphthami_syn_2"/>
    <property type="match status" value="1"/>
</dbReference>
<gene>
    <name evidence="7" type="ORF">L228DRAFT_243201</name>
</gene>
<dbReference type="EC" id="6.3.1.14" evidence="1"/>
<dbReference type="SUPFAM" id="SSF55298">
    <property type="entry name" value="YjgF-like"/>
    <property type="match status" value="2"/>
</dbReference>
<dbReference type="GO" id="GO:0017178">
    <property type="term" value="F:diphthine-ammonia ligase activity"/>
    <property type="evidence" value="ECO:0007669"/>
    <property type="project" value="UniProtKB-EC"/>
</dbReference>
<accession>A0A165JW71</accession>